<dbReference type="SUPFAM" id="SSF50630">
    <property type="entry name" value="Acid proteases"/>
    <property type="match status" value="1"/>
</dbReference>
<gene>
    <name evidence="1" type="ORF">IEO21_05236</name>
</gene>
<protein>
    <submittedName>
        <fullName evidence="1">Uncharacterized protein</fullName>
    </submittedName>
</protein>
<proteinExistence type="predicted"/>
<dbReference type="InterPro" id="IPR021109">
    <property type="entry name" value="Peptidase_aspartic_dom_sf"/>
</dbReference>
<sequence>MFTMLMSRNDGTEDSSGGVFTIGEPLPQYTNVTAQPVLPIVNTTDGRQHWTLPLDGMKVNGKWYNTRGVEFPVNPLDTVVPSGRYQNGSVGCAGAFVRSQSAPGNGIDLLLGDTFLRNVYALYNLNWWGKDGNTTLPYVQLLSMTNAEEAAAQFSSQNTARLNAFSNAYPTSAAWCTRTPPGWYMAIFMIMGALCSNDSSAQNAHYASRARFLVRATPGCRDTSRSPSGARITLF</sequence>
<accession>A0A8H7P2A8</accession>
<evidence type="ECO:0000313" key="1">
    <source>
        <dbReference type="EMBL" id="KAF9814225.1"/>
    </source>
</evidence>
<dbReference type="Gene3D" id="2.40.70.10">
    <property type="entry name" value="Acid Proteases"/>
    <property type="match status" value="1"/>
</dbReference>
<reference evidence="1" key="1">
    <citation type="submission" date="2020-11" db="EMBL/GenBank/DDBJ databases">
        <authorList>
            <person name="Koelle M."/>
            <person name="Horta M.A.C."/>
            <person name="Nowrousian M."/>
            <person name="Ohm R.A."/>
            <person name="Benz P."/>
            <person name="Pilgard A."/>
        </authorList>
    </citation>
    <scope>NUCLEOTIDE SEQUENCE</scope>
    <source>
        <strain evidence="1">FPRL280</strain>
    </source>
</reference>
<reference evidence="1" key="2">
    <citation type="journal article" name="Front. Microbiol.">
        <title>Degradative Capacity of Two Strains of Rhodonia placenta: From Phenotype to Genotype.</title>
        <authorList>
            <person name="Kolle M."/>
            <person name="Horta M.A.C."/>
            <person name="Nowrousian M."/>
            <person name="Ohm R.A."/>
            <person name="Benz J.P."/>
            <person name="Pilgard A."/>
        </authorList>
    </citation>
    <scope>NUCLEOTIDE SEQUENCE</scope>
    <source>
        <strain evidence="1">FPRL280</strain>
    </source>
</reference>
<dbReference type="EMBL" id="JADOXO010000091">
    <property type="protein sequence ID" value="KAF9814225.1"/>
    <property type="molecule type" value="Genomic_DNA"/>
</dbReference>
<evidence type="ECO:0000313" key="2">
    <source>
        <dbReference type="Proteomes" id="UP000639403"/>
    </source>
</evidence>
<dbReference type="AlphaFoldDB" id="A0A8H7P2A8"/>
<organism evidence="1 2">
    <name type="scientific">Rhodonia placenta</name>
    <dbReference type="NCBI Taxonomy" id="104341"/>
    <lineage>
        <taxon>Eukaryota</taxon>
        <taxon>Fungi</taxon>
        <taxon>Dikarya</taxon>
        <taxon>Basidiomycota</taxon>
        <taxon>Agaricomycotina</taxon>
        <taxon>Agaricomycetes</taxon>
        <taxon>Polyporales</taxon>
        <taxon>Adustoporiaceae</taxon>
        <taxon>Rhodonia</taxon>
    </lineage>
</organism>
<dbReference type="Proteomes" id="UP000639403">
    <property type="component" value="Unassembled WGS sequence"/>
</dbReference>
<name>A0A8H7P2A8_9APHY</name>
<comment type="caution">
    <text evidence="1">The sequence shown here is derived from an EMBL/GenBank/DDBJ whole genome shotgun (WGS) entry which is preliminary data.</text>
</comment>